<organism evidence="1 2">
    <name type="scientific">Gracilimonas mengyeensis</name>
    <dbReference type="NCBI Taxonomy" id="1302730"/>
    <lineage>
        <taxon>Bacteria</taxon>
        <taxon>Pseudomonadati</taxon>
        <taxon>Balneolota</taxon>
        <taxon>Balneolia</taxon>
        <taxon>Balneolales</taxon>
        <taxon>Balneolaceae</taxon>
        <taxon>Gracilimonas</taxon>
    </lineage>
</organism>
<evidence type="ECO:0000313" key="2">
    <source>
        <dbReference type="Proteomes" id="UP000317557"/>
    </source>
</evidence>
<keyword evidence="2" id="KW-1185">Reference proteome</keyword>
<proteinExistence type="predicted"/>
<dbReference type="Proteomes" id="UP000317557">
    <property type="component" value="Unassembled WGS sequence"/>
</dbReference>
<dbReference type="EMBL" id="FXTP01000005">
    <property type="protein sequence ID" value="SMO57810.1"/>
    <property type="molecule type" value="Genomic_DNA"/>
</dbReference>
<accession>A0A521CGE2</accession>
<dbReference type="RefSeq" id="WP_142453915.1">
    <property type="nucleotide sequence ID" value="NZ_FXTP01000005.1"/>
</dbReference>
<dbReference type="OrthoDB" id="818539at2"/>
<protein>
    <submittedName>
        <fullName evidence="1">Uncharacterized protein</fullName>
    </submittedName>
</protein>
<dbReference type="AlphaFoldDB" id="A0A521CGE2"/>
<evidence type="ECO:0000313" key="1">
    <source>
        <dbReference type="EMBL" id="SMO57810.1"/>
    </source>
</evidence>
<reference evidence="1 2" key="1">
    <citation type="submission" date="2017-05" db="EMBL/GenBank/DDBJ databases">
        <authorList>
            <person name="Varghese N."/>
            <person name="Submissions S."/>
        </authorList>
    </citation>
    <scope>NUCLEOTIDE SEQUENCE [LARGE SCALE GENOMIC DNA]</scope>
    <source>
        <strain evidence="1 2">DSM 21985</strain>
    </source>
</reference>
<name>A0A521CGE2_9BACT</name>
<sequence length="304" mass="35338">MKPKELVNYIPTEQEIKNSIDGYFSLTPTDDNKYYKSFEKNWLNFKQDIERYNSGDHGNSYLLIVQAAEEHKNTLYERCSIKFQEIRNIFDNAIGVFETKEAELEEKNAVQLLRILKIWKEVRENYLYALGIDCTKKGLNFSKFKADKIGHPFGSYNDFITEVLSNVESLLDQLCMLFAQHLGMSCAMRCLFEQGSFPSCEDFVTRNWDGFEFSLDRVIDKDLSNLLNMGHLVDPAIKLRFNSLVEKSRYSHKEAHSIIESELNALGLKPEDFPDEPKVLADRARRHRDKIYNELSLLSENISS</sequence>
<gene>
    <name evidence="1" type="ORF">SAMN06265219_10585</name>
</gene>